<sequence>MSLRDGFAGNDSQRLEKARTGQNSTWYWGLGKWTLLRLTYGLHMYISGDVKSGEYKSLTLDASLRYATGRWSAANCSPVHHSPQLTLWVIDGLGRSATVTASAGSRLRDVGDIVLVFQGEEKSWNASPKPAFKHLLRHVLPTMGASRVKLPALVALLTCTEGNPKVNVDFECDGLHPLVCLKPKASTLVPDVLSGRSIIFSSKENSYSSLPSLVNSPYNIDKLLYYILYIRLIILELTYS</sequence>
<protein>
    <submittedName>
        <fullName evidence="1">Uncharacterized protein</fullName>
    </submittedName>
</protein>
<name>A0A1E1LTU3_9HELO</name>
<evidence type="ECO:0000313" key="2">
    <source>
        <dbReference type="Proteomes" id="UP000178912"/>
    </source>
</evidence>
<gene>
    <name evidence="1" type="ORF">RAG0_17444</name>
</gene>
<accession>A0A1E1LTU3</accession>
<dbReference type="EMBL" id="FJUX01000232">
    <property type="protein sequence ID" value="CZT13912.1"/>
    <property type="molecule type" value="Genomic_DNA"/>
</dbReference>
<organism evidence="1 2">
    <name type="scientific">Rhynchosporium agropyri</name>
    <dbReference type="NCBI Taxonomy" id="914238"/>
    <lineage>
        <taxon>Eukaryota</taxon>
        <taxon>Fungi</taxon>
        <taxon>Dikarya</taxon>
        <taxon>Ascomycota</taxon>
        <taxon>Pezizomycotina</taxon>
        <taxon>Leotiomycetes</taxon>
        <taxon>Helotiales</taxon>
        <taxon>Ploettnerulaceae</taxon>
        <taxon>Rhynchosporium</taxon>
    </lineage>
</organism>
<dbReference type="Proteomes" id="UP000178912">
    <property type="component" value="Unassembled WGS sequence"/>
</dbReference>
<evidence type="ECO:0000313" key="1">
    <source>
        <dbReference type="EMBL" id="CZT13912.1"/>
    </source>
</evidence>
<keyword evidence="2" id="KW-1185">Reference proteome</keyword>
<reference evidence="2" key="1">
    <citation type="submission" date="2016-03" db="EMBL/GenBank/DDBJ databases">
        <authorList>
            <person name="Guldener U."/>
        </authorList>
    </citation>
    <scope>NUCLEOTIDE SEQUENCE [LARGE SCALE GENOMIC DNA]</scope>
    <source>
        <strain evidence="2">04CH-RAC-A.6.1</strain>
    </source>
</reference>
<proteinExistence type="predicted"/>
<dbReference type="AlphaFoldDB" id="A0A1E1LTU3"/>